<reference evidence="1 2" key="1">
    <citation type="submission" date="2016-04" db="EMBL/GenBank/DDBJ databases">
        <title>Genome analyses suggest a sexual origin of heterokaryosis in a supposedly ancient asexual fungus.</title>
        <authorList>
            <person name="Ropars J."/>
            <person name="Sedzielewska K."/>
            <person name="Noel J."/>
            <person name="Charron P."/>
            <person name="Farinelli L."/>
            <person name="Marton T."/>
            <person name="Kruger M."/>
            <person name="Pelin A."/>
            <person name="Brachmann A."/>
            <person name="Corradi N."/>
        </authorList>
    </citation>
    <scope>NUCLEOTIDE SEQUENCE [LARGE SCALE GENOMIC DNA]</scope>
    <source>
        <strain evidence="1 2">C2</strain>
    </source>
</reference>
<protein>
    <submittedName>
        <fullName evidence="1">Uncharacterized protein</fullName>
    </submittedName>
</protein>
<gene>
    <name evidence="1" type="ORF">RhiirC2_858266</name>
</gene>
<organism evidence="1 2">
    <name type="scientific">Rhizophagus irregularis</name>
    <dbReference type="NCBI Taxonomy" id="588596"/>
    <lineage>
        <taxon>Eukaryota</taxon>
        <taxon>Fungi</taxon>
        <taxon>Fungi incertae sedis</taxon>
        <taxon>Mucoromycota</taxon>
        <taxon>Glomeromycotina</taxon>
        <taxon>Glomeromycetes</taxon>
        <taxon>Glomerales</taxon>
        <taxon>Glomeraceae</taxon>
        <taxon>Rhizophagus</taxon>
    </lineage>
</organism>
<sequence>MSGSEQISVLLSFFTNLRILGYKILKSLEEKDVRDIDVSELRPYSESFHPHFRLQRPIRLVYQKYKSNLSQLIIISIFATRYWINIPIYIEEFSNENFDYFGITDKTLCPLCK</sequence>
<comment type="caution">
    <text evidence="1">The sequence shown here is derived from an EMBL/GenBank/DDBJ whole genome shotgun (WGS) entry which is preliminary data.</text>
</comment>
<dbReference type="Proteomes" id="UP000233469">
    <property type="component" value="Unassembled WGS sequence"/>
</dbReference>
<accession>A0A2N1M6R1</accession>
<dbReference type="EMBL" id="LLXL01004500">
    <property type="protein sequence ID" value="PKK57327.1"/>
    <property type="molecule type" value="Genomic_DNA"/>
</dbReference>
<dbReference type="VEuPathDB" id="FungiDB:RhiirFUN_004822"/>
<evidence type="ECO:0000313" key="1">
    <source>
        <dbReference type="EMBL" id="PKK57327.1"/>
    </source>
</evidence>
<name>A0A2N1M6R1_9GLOM</name>
<dbReference type="AlphaFoldDB" id="A0A2N1M6R1"/>
<evidence type="ECO:0000313" key="2">
    <source>
        <dbReference type="Proteomes" id="UP000233469"/>
    </source>
</evidence>
<dbReference type="VEuPathDB" id="FungiDB:RhiirA1_541366"/>
<proteinExistence type="predicted"/>
<reference evidence="1 2" key="2">
    <citation type="submission" date="2017-10" db="EMBL/GenBank/DDBJ databases">
        <title>Extensive intraspecific genome diversity in a model arbuscular mycorrhizal fungus.</title>
        <authorList>
            <person name="Chen E.C.H."/>
            <person name="Morin E."/>
            <person name="Baudet D."/>
            <person name="Noel J."/>
            <person name="Ndikumana S."/>
            <person name="Charron P."/>
            <person name="St-Onge C."/>
            <person name="Giorgi J."/>
            <person name="Grigoriev I.V."/>
            <person name="Roux C."/>
            <person name="Martin F.M."/>
            <person name="Corradi N."/>
        </authorList>
    </citation>
    <scope>NUCLEOTIDE SEQUENCE [LARGE SCALE GENOMIC DNA]</scope>
    <source>
        <strain evidence="1 2">C2</strain>
    </source>
</reference>